<keyword evidence="10 16" id="KW-0802">TPR repeat</keyword>
<dbReference type="Proteomes" id="UP000410492">
    <property type="component" value="Unassembled WGS sequence"/>
</dbReference>
<keyword evidence="18" id="KW-0732">Signal</keyword>
<evidence type="ECO:0000256" key="11">
    <source>
        <dbReference type="ARBA" id="ARBA00022824"/>
    </source>
</evidence>
<dbReference type="GO" id="GO:0016020">
    <property type="term" value="C:membrane"/>
    <property type="evidence" value="ECO:0007669"/>
    <property type="project" value="UniProtKB-SubCell"/>
</dbReference>
<feature type="transmembrane region" description="Helical" evidence="17">
    <location>
        <begin position="110"/>
        <end position="127"/>
    </location>
</feature>
<keyword evidence="11" id="KW-0256">Endoplasmic reticulum</keyword>
<gene>
    <name evidence="20" type="ORF">CALMAC_LOCUS3620</name>
</gene>
<evidence type="ECO:0000256" key="17">
    <source>
        <dbReference type="SAM" id="Phobius"/>
    </source>
</evidence>
<reference evidence="20 21" key="1">
    <citation type="submission" date="2019-01" db="EMBL/GenBank/DDBJ databases">
        <authorList>
            <person name="Sayadi A."/>
        </authorList>
    </citation>
    <scope>NUCLEOTIDE SEQUENCE [LARGE SCALE GENOMIC DNA]</scope>
</reference>
<evidence type="ECO:0000256" key="18">
    <source>
        <dbReference type="SAM" id="SignalP"/>
    </source>
</evidence>
<feature type="transmembrane region" description="Helical" evidence="17">
    <location>
        <begin position="280"/>
        <end position="297"/>
    </location>
</feature>
<sequence>DLRPHFAALAGLLFAVHPVHTEAVTGIVGRADVLACIFFLLSLLAYHGQPKCHIWISITVGALSMFAKETGVTVLLLNLAYDFYLHWSSIRWSLTEMKCNREAVGFASRAAKILTSLAVLLALRLAILQGSLPRFSQQDNPAAFHPSFYVRILTFCYLAAFNWWLLLCPVTLSHDWQMGSIPLVTTINDSRNMMTILMFGITFLLTLRCLQDFESQKHTPMVLGLMLLIIPFLPAANLLVTVGFVVAERVLYIPSLGSIVLTVYGIQILWYSWTSQRQTIACFVVLLLATGCMRTIARNRDWRSRESLLRAGLTTLPQNAKMHYNYGNFLRDTNKFELAKAHYYTALKLWPSYASAHNNLGTLLNYSHEAEHHFLEAIKHSSDHVNAHYNLGQLYRKMNRTADSEVMLRRCISLEPTFTPAYIELAKLQDNDLRIIKLLKRVLELNPNDPYFCTAFGYWLFKKGLYEESLRHYYRSLQLSPTYKEAFIGVARVLRKLGQSSRLFQLITRWQLIHRNSSNEIKLSHVYLLGWSLRSELTSKAKAYDVYYEFGSSYDDTEGTENCSLKTKWSKQKKNKTSSRSSKGEERIRTTKYVSPFIVHHLLDSL</sequence>
<dbReference type="InterPro" id="IPR052943">
    <property type="entry name" value="TMTC_O-mannosyl-trnsfr"/>
</dbReference>
<evidence type="ECO:0000256" key="13">
    <source>
        <dbReference type="ARBA" id="ARBA00023136"/>
    </source>
</evidence>
<evidence type="ECO:0000256" key="3">
    <source>
        <dbReference type="ARBA" id="ARBA00004240"/>
    </source>
</evidence>
<feature type="transmembrane region" description="Helical" evidence="17">
    <location>
        <begin position="252"/>
        <end position="273"/>
    </location>
</feature>
<evidence type="ECO:0000256" key="9">
    <source>
        <dbReference type="ARBA" id="ARBA00022737"/>
    </source>
</evidence>
<comment type="catalytic activity">
    <reaction evidence="14">
        <text>a di-trans,poly-cis-dolichyl beta-D-mannosyl phosphate + L-threonyl-[protein] = 3-O-(alpha-D-mannosyl)-L-threonyl-[protein] + a di-trans,poly-cis-dolichyl phosphate + H(+)</text>
        <dbReference type="Rhea" id="RHEA:53396"/>
        <dbReference type="Rhea" id="RHEA-COMP:11060"/>
        <dbReference type="Rhea" id="RHEA-COMP:13547"/>
        <dbReference type="Rhea" id="RHEA-COMP:19498"/>
        <dbReference type="Rhea" id="RHEA-COMP:19501"/>
        <dbReference type="ChEBI" id="CHEBI:15378"/>
        <dbReference type="ChEBI" id="CHEBI:30013"/>
        <dbReference type="ChEBI" id="CHEBI:57683"/>
        <dbReference type="ChEBI" id="CHEBI:58211"/>
        <dbReference type="ChEBI" id="CHEBI:137323"/>
        <dbReference type="EC" id="2.4.1.109"/>
    </reaction>
</comment>
<feature type="signal peptide" evidence="18">
    <location>
        <begin position="1"/>
        <end position="21"/>
    </location>
</feature>
<keyword evidence="12 17" id="KW-1133">Transmembrane helix</keyword>
<comment type="similarity">
    <text evidence="5">Belongs to the TMTC family.</text>
</comment>
<evidence type="ECO:0000259" key="19">
    <source>
        <dbReference type="Pfam" id="PF08409"/>
    </source>
</evidence>
<keyword evidence="13 17" id="KW-0472">Membrane</keyword>
<evidence type="ECO:0000256" key="6">
    <source>
        <dbReference type="ARBA" id="ARBA00012839"/>
    </source>
</evidence>
<dbReference type="UniPathway" id="UPA00378"/>
<comment type="function">
    <text evidence="1">Transfers mannosyl residues to the hydroxyl group of serine or threonine residues.</text>
</comment>
<evidence type="ECO:0000256" key="4">
    <source>
        <dbReference type="ARBA" id="ARBA00004922"/>
    </source>
</evidence>
<dbReference type="InterPro" id="IPR013618">
    <property type="entry name" value="TMTC_DUF1736"/>
</dbReference>
<dbReference type="PANTHER" id="PTHR44809:SF1">
    <property type="entry name" value="PROTEIN O-MANNOSYL-TRANSFERASE TMTC1"/>
    <property type="match status" value="1"/>
</dbReference>
<dbReference type="OrthoDB" id="1658288at2759"/>
<feature type="transmembrane region" description="Helical" evidence="17">
    <location>
        <begin position="148"/>
        <end position="172"/>
    </location>
</feature>
<evidence type="ECO:0000256" key="15">
    <source>
        <dbReference type="ARBA" id="ARBA00045102"/>
    </source>
</evidence>
<proteinExistence type="inferred from homology"/>
<feature type="transmembrane region" description="Helical" evidence="17">
    <location>
        <begin position="192"/>
        <end position="210"/>
    </location>
</feature>
<dbReference type="GO" id="GO:0004169">
    <property type="term" value="F:dolichyl-phosphate-mannose-protein mannosyltransferase activity"/>
    <property type="evidence" value="ECO:0007669"/>
    <property type="project" value="UniProtKB-EC"/>
</dbReference>
<feature type="transmembrane region" description="Helical" evidence="17">
    <location>
        <begin position="54"/>
        <end position="81"/>
    </location>
</feature>
<dbReference type="Pfam" id="PF13181">
    <property type="entry name" value="TPR_8"/>
    <property type="match status" value="2"/>
</dbReference>
<keyword evidence="7" id="KW-0808">Transferase</keyword>
<keyword evidence="9" id="KW-0677">Repeat</keyword>
<dbReference type="Gene3D" id="1.25.40.10">
    <property type="entry name" value="Tetratricopeptide repeat domain"/>
    <property type="match status" value="2"/>
</dbReference>
<evidence type="ECO:0000256" key="2">
    <source>
        <dbReference type="ARBA" id="ARBA00004141"/>
    </source>
</evidence>
<comment type="subcellular location">
    <subcellularLocation>
        <location evidence="3">Endoplasmic reticulum</location>
    </subcellularLocation>
    <subcellularLocation>
        <location evidence="2">Membrane</location>
        <topology evidence="2">Multi-pass membrane protein</topology>
    </subcellularLocation>
</comment>
<name>A0A653BTG7_CALMS</name>
<evidence type="ECO:0000256" key="1">
    <source>
        <dbReference type="ARBA" id="ARBA00003582"/>
    </source>
</evidence>
<dbReference type="PANTHER" id="PTHR44809">
    <property type="match status" value="1"/>
</dbReference>
<evidence type="ECO:0000256" key="7">
    <source>
        <dbReference type="ARBA" id="ARBA00022679"/>
    </source>
</evidence>
<feature type="domain" description="DUF1736" evidence="19">
    <location>
        <begin position="130"/>
        <end position="202"/>
    </location>
</feature>
<dbReference type="EC" id="2.4.1.109" evidence="6"/>
<dbReference type="SUPFAM" id="SSF48452">
    <property type="entry name" value="TPR-like"/>
    <property type="match status" value="1"/>
</dbReference>
<feature type="repeat" description="TPR" evidence="16">
    <location>
        <begin position="320"/>
        <end position="353"/>
    </location>
</feature>
<dbReference type="AlphaFoldDB" id="A0A653BTG7"/>
<feature type="chain" id="PRO_5024824400" description="dolichyl-phosphate-mannose--protein mannosyltransferase" evidence="18">
    <location>
        <begin position="22"/>
        <end position="606"/>
    </location>
</feature>
<evidence type="ECO:0000256" key="16">
    <source>
        <dbReference type="PROSITE-ProRule" id="PRU00339"/>
    </source>
</evidence>
<evidence type="ECO:0000256" key="12">
    <source>
        <dbReference type="ARBA" id="ARBA00022989"/>
    </source>
</evidence>
<keyword evidence="21" id="KW-1185">Reference proteome</keyword>
<evidence type="ECO:0000256" key="10">
    <source>
        <dbReference type="ARBA" id="ARBA00022803"/>
    </source>
</evidence>
<evidence type="ECO:0000256" key="14">
    <source>
        <dbReference type="ARBA" id="ARBA00045085"/>
    </source>
</evidence>
<dbReference type="Pfam" id="PF08409">
    <property type="entry name" value="TMTC_DUF1736"/>
    <property type="match status" value="1"/>
</dbReference>
<comment type="pathway">
    <text evidence="4">Protein modification; protein glycosylation.</text>
</comment>
<dbReference type="InterPro" id="IPR019734">
    <property type="entry name" value="TPR_rpt"/>
</dbReference>
<feature type="transmembrane region" description="Helical" evidence="17">
    <location>
        <begin position="31"/>
        <end position="47"/>
    </location>
</feature>
<feature type="non-terminal residue" evidence="20">
    <location>
        <position position="1"/>
    </location>
</feature>
<protein>
    <recommendedName>
        <fullName evidence="6">dolichyl-phosphate-mannose--protein mannosyltransferase</fullName>
        <ecNumber evidence="6">2.4.1.109</ecNumber>
    </recommendedName>
</protein>
<evidence type="ECO:0000256" key="8">
    <source>
        <dbReference type="ARBA" id="ARBA00022692"/>
    </source>
</evidence>
<organism evidence="20 21">
    <name type="scientific">Callosobruchus maculatus</name>
    <name type="common">Southern cowpea weevil</name>
    <name type="synonym">Pulse bruchid</name>
    <dbReference type="NCBI Taxonomy" id="64391"/>
    <lineage>
        <taxon>Eukaryota</taxon>
        <taxon>Metazoa</taxon>
        <taxon>Ecdysozoa</taxon>
        <taxon>Arthropoda</taxon>
        <taxon>Hexapoda</taxon>
        <taxon>Insecta</taxon>
        <taxon>Pterygota</taxon>
        <taxon>Neoptera</taxon>
        <taxon>Endopterygota</taxon>
        <taxon>Coleoptera</taxon>
        <taxon>Polyphaga</taxon>
        <taxon>Cucujiformia</taxon>
        <taxon>Chrysomeloidea</taxon>
        <taxon>Chrysomelidae</taxon>
        <taxon>Bruchinae</taxon>
        <taxon>Bruchini</taxon>
        <taxon>Callosobruchus</taxon>
    </lineage>
</organism>
<evidence type="ECO:0000313" key="20">
    <source>
        <dbReference type="EMBL" id="VEN38883.1"/>
    </source>
</evidence>
<accession>A0A653BTG7</accession>
<dbReference type="EMBL" id="CAACVG010005035">
    <property type="protein sequence ID" value="VEN38883.1"/>
    <property type="molecule type" value="Genomic_DNA"/>
</dbReference>
<evidence type="ECO:0000256" key="5">
    <source>
        <dbReference type="ARBA" id="ARBA00007882"/>
    </source>
</evidence>
<feature type="transmembrane region" description="Helical" evidence="17">
    <location>
        <begin position="222"/>
        <end position="246"/>
    </location>
</feature>
<dbReference type="SMART" id="SM00028">
    <property type="entry name" value="TPR"/>
    <property type="match status" value="4"/>
</dbReference>
<keyword evidence="8 17" id="KW-0812">Transmembrane</keyword>
<dbReference type="GO" id="GO:0005783">
    <property type="term" value="C:endoplasmic reticulum"/>
    <property type="evidence" value="ECO:0007669"/>
    <property type="project" value="UniProtKB-SubCell"/>
</dbReference>
<feature type="repeat" description="TPR" evidence="16">
    <location>
        <begin position="385"/>
        <end position="418"/>
    </location>
</feature>
<dbReference type="InterPro" id="IPR011990">
    <property type="entry name" value="TPR-like_helical_dom_sf"/>
</dbReference>
<evidence type="ECO:0000313" key="21">
    <source>
        <dbReference type="Proteomes" id="UP000410492"/>
    </source>
</evidence>
<comment type="catalytic activity">
    <reaction evidence="15">
        <text>a di-trans,poly-cis-dolichyl beta-D-mannosyl phosphate + L-seryl-[protein] = 3-O-(alpha-D-mannosyl)-L-seryl-[protein] + a di-trans,poly-cis-dolichyl phosphate + H(+)</text>
        <dbReference type="Rhea" id="RHEA:17377"/>
        <dbReference type="Rhea" id="RHEA-COMP:9863"/>
        <dbReference type="Rhea" id="RHEA-COMP:13546"/>
        <dbReference type="Rhea" id="RHEA-COMP:19498"/>
        <dbReference type="Rhea" id="RHEA-COMP:19501"/>
        <dbReference type="ChEBI" id="CHEBI:15378"/>
        <dbReference type="ChEBI" id="CHEBI:29999"/>
        <dbReference type="ChEBI" id="CHEBI:57683"/>
        <dbReference type="ChEBI" id="CHEBI:58211"/>
        <dbReference type="ChEBI" id="CHEBI:137321"/>
        <dbReference type="EC" id="2.4.1.109"/>
    </reaction>
</comment>
<dbReference type="PROSITE" id="PS50005">
    <property type="entry name" value="TPR"/>
    <property type="match status" value="2"/>
</dbReference>